<dbReference type="AlphaFoldDB" id="A0A5C5USU7"/>
<dbReference type="InterPro" id="IPR038594">
    <property type="entry name" value="SepF-like_sf"/>
</dbReference>
<evidence type="ECO:0000313" key="6">
    <source>
        <dbReference type="EMBL" id="TWT28682.1"/>
    </source>
</evidence>
<accession>A0A5C5USU7</accession>
<dbReference type="GO" id="GO:0000917">
    <property type="term" value="P:division septum assembly"/>
    <property type="evidence" value="ECO:0007669"/>
    <property type="project" value="UniProtKB-KW"/>
</dbReference>
<dbReference type="GO" id="GO:0005737">
    <property type="term" value="C:cytoplasm"/>
    <property type="evidence" value="ECO:0007669"/>
    <property type="project" value="UniProtKB-SubCell"/>
</dbReference>
<name>A0A5C5USU7_9CORY</name>
<organism evidence="6 7">
    <name type="scientific">Corynebacterium canis</name>
    <dbReference type="NCBI Taxonomy" id="679663"/>
    <lineage>
        <taxon>Bacteria</taxon>
        <taxon>Bacillati</taxon>
        <taxon>Actinomycetota</taxon>
        <taxon>Actinomycetes</taxon>
        <taxon>Mycobacteriales</taxon>
        <taxon>Corynebacteriaceae</taxon>
        <taxon>Corynebacterium</taxon>
    </lineage>
</organism>
<dbReference type="OrthoDB" id="3731101at2"/>
<keyword evidence="3 5" id="KW-0131">Cell cycle</keyword>
<dbReference type="GO" id="GO:0043093">
    <property type="term" value="P:FtsZ-dependent cytokinesis"/>
    <property type="evidence" value="ECO:0007669"/>
    <property type="project" value="UniProtKB-UniRule"/>
</dbReference>
<comment type="function">
    <text evidence="4 5">Cell division protein that is part of the divisome complex and is recruited early to the Z-ring. Probably stimulates Z-ring formation, perhaps through the cross-linking of FtsZ protofilaments. Its function overlaps with FtsA.</text>
</comment>
<reference evidence="6 7" key="1">
    <citation type="submission" date="2019-08" db="EMBL/GenBank/DDBJ databases">
        <authorList>
            <person name="Lei W."/>
        </authorList>
    </citation>
    <scope>NUCLEOTIDE SEQUENCE [LARGE SCALE GENOMIC DNA]</scope>
    <source>
        <strain evidence="6 7">CCUG 58627</strain>
    </source>
</reference>
<dbReference type="Pfam" id="PF04472">
    <property type="entry name" value="SepF"/>
    <property type="match status" value="1"/>
</dbReference>
<evidence type="ECO:0000256" key="3">
    <source>
        <dbReference type="ARBA" id="ARBA00023306"/>
    </source>
</evidence>
<dbReference type="PANTHER" id="PTHR35798">
    <property type="entry name" value="CELL DIVISION PROTEIN SEPF"/>
    <property type="match status" value="1"/>
</dbReference>
<comment type="subunit">
    <text evidence="5">Homodimer. Interacts with FtsZ.</text>
</comment>
<dbReference type="RefSeq" id="WP_146323443.1">
    <property type="nucleotide sequence ID" value="NZ_BAABLR010000027.1"/>
</dbReference>
<evidence type="ECO:0000313" key="7">
    <source>
        <dbReference type="Proteomes" id="UP000320791"/>
    </source>
</evidence>
<dbReference type="InterPro" id="IPR023052">
    <property type="entry name" value="Cell_div_SepF"/>
</dbReference>
<comment type="similarity">
    <text evidence="5">Belongs to the SepF family.</text>
</comment>
<proteinExistence type="inferred from homology"/>
<dbReference type="EMBL" id="VOHM01000003">
    <property type="protein sequence ID" value="TWT28682.1"/>
    <property type="molecule type" value="Genomic_DNA"/>
</dbReference>
<dbReference type="Gene3D" id="3.30.110.150">
    <property type="entry name" value="SepF-like protein"/>
    <property type="match status" value="1"/>
</dbReference>
<keyword evidence="5" id="KW-0963">Cytoplasm</keyword>
<evidence type="ECO:0000256" key="1">
    <source>
        <dbReference type="ARBA" id="ARBA00022618"/>
    </source>
</evidence>
<keyword evidence="1 5" id="KW-0132">Cell division</keyword>
<evidence type="ECO:0000256" key="4">
    <source>
        <dbReference type="ARBA" id="ARBA00044936"/>
    </source>
</evidence>
<keyword evidence="2 5" id="KW-0717">Septation</keyword>
<sequence>MSQLQKFKEFFGLDAPEEPYYEDEYAADPRSGAAYKPAESYSYRETVSRSYSPNIVYVRTQTFDDCTAVAEPFRDGDAVVFDMGGAASGIPRRIVDFASGLCFALRGTMRQLDSRVFAIIPEGASVSTIELERAIR</sequence>
<dbReference type="PANTHER" id="PTHR35798:SF1">
    <property type="entry name" value="CELL DIVISION PROTEIN SEPF"/>
    <property type="match status" value="1"/>
</dbReference>
<evidence type="ECO:0000256" key="2">
    <source>
        <dbReference type="ARBA" id="ARBA00023210"/>
    </source>
</evidence>
<comment type="caution">
    <text evidence="6">The sequence shown here is derived from an EMBL/GenBank/DDBJ whole genome shotgun (WGS) entry which is preliminary data.</text>
</comment>
<dbReference type="InterPro" id="IPR007561">
    <property type="entry name" value="Cell_div_SepF/SepF-rel"/>
</dbReference>
<gene>
    <name evidence="5" type="primary">sepF</name>
    <name evidence="6" type="ORF">FRX94_01980</name>
</gene>
<dbReference type="HAMAP" id="MF_01197">
    <property type="entry name" value="SepF"/>
    <property type="match status" value="1"/>
</dbReference>
<evidence type="ECO:0000256" key="5">
    <source>
        <dbReference type="HAMAP-Rule" id="MF_01197"/>
    </source>
</evidence>
<protein>
    <recommendedName>
        <fullName evidence="5">Cell division protein SepF</fullName>
    </recommendedName>
</protein>
<keyword evidence="7" id="KW-1185">Reference proteome</keyword>
<comment type="subcellular location">
    <subcellularLocation>
        <location evidence="5">Cytoplasm</location>
    </subcellularLocation>
    <text evidence="5">Localizes to the division site, in a FtsZ-dependent manner.</text>
</comment>
<dbReference type="Proteomes" id="UP000320791">
    <property type="component" value="Unassembled WGS sequence"/>
</dbReference>